<evidence type="ECO:0000313" key="3">
    <source>
        <dbReference type="EMBL" id="MBP2059595.1"/>
    </source>
</evidence>
<feature type="region of interest" description="Disordered" evidence="1">
    <location>
        <begin position="102"/>
        <end position="215"/>
    </location>
</feature>
<name>A0A061A4T4_9ACTN</name>
<keyword evidence="4" id="KW-1185">Reference proteome</keyword>
<organism evidence="2">
    <name type="scientific">Streptomyces iranensis</name>
    <dbReference type="NCBI Taxonomy" id="576784"/>
    <lineage>
        <taxon>Bacteria</taxon>
        <taxon>Bacillati</taxon>
        <taxon>Actinomycetota</taxon>
        <taxon>Actinomycetes</taxon>
        <taxon>Kitasatosporales</taxon>
        <taxon>Streptomycetaceae</taxon>
        <taxon>Streptomyces</taxon>
        <taxon>Streptomyces violaceusniger group</taxon>
    </lineage>
</organism>
<proteinExistence type="predicted"/>
<sequence length="320" mass="33708">MARIRTIKPEAFASESLAEVSVHAERTFFGLLTQADDRGRFRDQPAVIAGLLWSLRPEHGPVGVEGDLTQLAGAGLICRYEGQDGKRYLHILTFAKHQKINRPSGIRHPGCPVHDAEQPSTEDAAQTRGALHESSQKDRGGLTAGSVSPHEAAHEGAVNDETAGQLTFSEPSVSPHGGNGEPSVSPHHPDLGPRNVDLGSPPSGGASAPAPESVSTQQLIGEYAASCAHRPPNGVLGHLGREVAKLLKEGIDPEHIRAGLARHRAKGLHPSTLPSLVHEAMNATSAPTGGLVRPESANTVRGHRAWANPADPATAYAEEL</sequence>
<evidence type="ECO:0000313" key="2">
    <source>
        <dbReference type="EMBL" id="CDR10470.1"/>
    </source>
</evidence>
<reference evidence="3 4" key="2">
    <citation type="submission" date="2021-03" db="EMBL/GenBank/DDBJ databases">
        <title>Genomic Encyclopedia of Type Strains, Phase IV (KMG-IV): sequencing the most valuable type-strain genomes for metagenomic binning, comparative biology and taxonomic classification.</title>
        <authorList>
            <person name="Goeker M."/>
        </authorList>
    </citation>
    <scope>NUCLEOTIDE SEQUENCE [LARGE SCALE GENOMIC DNA]</scope>
    <source>
        <strain evidence="3 4">DSM 41954</strain>
    </source>
</reference>
<feature type="compositionally biased region" description="Basic and acidic residues" evidence="1">
    <location>
        <begin position="130"/>
        <end position="140"/>
    </location>
</feature>
<gene>
    <name evidence="3" type="ORF">J2Z30_000591</name>
    <name evidence="2" type="ORF">SIRAN6953</name>
</gene>
<evidence type="ECO:0008006" key="5">
    <source>
        <dbReference type="Google" id="ProtNLM"/>
    </source>
</evidence>
<feature type="compositionally biased region" description="Polar residues" evidence="1">
    <location>
        <begin position="162"/>
        <end position="172"/>
    </location>
</feature>
<dbReference type="RefSeq" id="WP_044576313.1">
    <property type="nucleotide sequence ID" value="NZ_BAABDR010000060.1"/>
</dbReference>
<dbReference type="AlphaFoldDB" id="A0A061A4T4"/>
<dbReference type="HOGENOM" id="CLU_061178_0_0_11"/>
<dbReference type="Proteomes" id="UP000756710">
    <property type="component" value="Unassembled WGS sequence"/>
</dbReference>
<feature type="compositionally biased region" description="Low complexity" evidence="1">
    <location>
        <begin position="199"/>
        <end position="211"/>
    </location>
</feature>
<evidence type="ECO:0000313" key="4">
    <source>
        <dbReference type="Proteomes" id="UP000756710"/>
    </source>
</evidence>
<evidence type="ECO:0000256" key="1">
    <source>
        <dbReference type="SAM" id="MobiDB-lite"/>
    </source>
</evidence>
<dbReference type="EMBL" id="LK022848">
    <property type="protein sequence ID" value="CDR10470.1"/>
    <property type="molecule type" value="Genomic_DNA"/>
</dbReference>
<accession>A0A061A4T4</accession>
<dbReference type="GeneID" id="32468447"/>
<protein>
    <recommendedName>
        <fullName evidence="5">Phage or prophage related protein</fullName>
    </recommendedName>
</protein>
<dbReference type="EMBL" id="JAGGLR010000001">
    <property type="protein sequence ID" value="MBP2059595.1"/>
    <property type="molecule type" value="Genomic_DNA"/>
</dbReference>
<reference evidence="2" key="1">
    <citation type="submission" date="2014-05" db="EMBL/GenBank/DDBJ databases">
        <authorList>
            <person name="Horn Fabian"/>
        </authorList>
    </citation>
    <scope>NUCLEOTIDE SEQUENCE</scope>
</reference>